<keyword evidence="3" id="KW-1185">Reference proteome</keyword>
<proteinExistence type="predicted"/>
<name>A0A518AZP5_9BACT</name>
<protein>
    <recommendedName>
        <fullName evidence="1">Putative phage metallopeptidase domain-containing protein</fullName>
    </recommendedName>
</protein>
<dbReference type="InterPro" id="IPR043998">
    <property type="entry name" value="Put_Metallopep"/>
</dbReference>
<gene>
    <name evidence="2" type="ORF">Pan216_10190</name>
</gene>
<dbReference type="Pfam" id="PF18894">
    <property type="entry name" value="PhageMetallopep"/>
    <property type="match status" value="1"/>
</dbReference>
<dbReference type="Proteomes" id="UP000317093">
    <property type="component" value="Chromosome"/>
</dbReference>
<dbReference type="RefSeq" id="WP_419193266.1">
    <property type="nucleotide sequence ID" value="NZ_CP036279.1"/>
</dbReference>
<feature type="domain" description="Putative phage metallopeptidase" evidence="1">
    <location>
        <begin position="63"/>
        <end position="176"/>
    </location>
</feature>
<dbReference type="AlphaFoldDB" id="A0A518AZP5"/>
<accession>A0A518AZP5</accession>
<dbReference type="KEGG" id="knv:Pan216_10190"/>
<organism evidence="2 3">
    <name type="scientific">Kolteria novifilia</name>
    <dbReference type="NCBI Taxonomy" id="2527975"/>
    <lineage>
        <taxon>Bacteria</taxon>
        <taxon>Pseudomonadati</taxon>
        <taxon>Planctomycetota</taxon>
        <taxon>Planctomycetia</taxon>
        <taxon>Kolteriales</taxon>
        <taxon>Kolteriaceae</taxon>
        <taxon>Kolteria</taxon>
    </lineage>
</organism>
<evidence type="ECO:0000313" key="3">
    <source>
        <dbReference type="Proteomes" id="UP000317093"/>
    </source>
</evidence>
<reference evidence="2 3" key="1">
    <citation type="submission" date="2019-02" db="EMBL/GenBank/DDBJ databases">
        <title>Deep-cultivation of Planctomycetes and their phenomic and genomic characterization uncovers novel biology.</title>
        <authorList>
            <person name="Wiegand S."/>
            <person name="Jogler M."/>
            <person name="Boedeker C."/>
            <person name="Pinto D."/>
            <person name="Vollmers J."/>
            <person name="Rivas-Marin E."/>
            <person name="Kohn T."/>
            <person name="Peeters S.H."/>
            <person name="Heuer A."/>
            <person name="Rast P."/>
            <person name="Oberbeckmann S."/>
            <person name="Bunk B."/>
            <person name="Jeske O."/>
            <person name="Meyerdierks A."/>
            <person name="Storesund J.E."/>
            <person name="Kallscheuer N."/>
            <person name="Luecker S."/>
            <person name="Lage O.M."/>
            <person name="Pohl T."/>
            <person name="Merkel B.J."/>
            <person name="Hornburger P."/>
            <person name="Mueller R.-W."/>
            <person name="Bruemmer F."/>
            <person name="Labrenz M."/>
            <person name="Spormann A.M."/>
            <person name="Op den Camp H."/>
            <person name="Overmann J."/>
            <person name="Amann R."/>
            <person name="Jetten M.S.M."/>
            <person name="Mascher T."/>
            <person name="Medema M.H."/>
            <person name="Devos D.P."/>
            <person name="Kaster A.-K."/>
            <person name="Ovreas L."/>
            <person name="Rohde M."/>
            <person name="Galperin M.Y."/>
            <person name="Jogler C."/>
        </authorList>
    </citation>
    <scope>NUCLEOTIDE SEQUENCE [LARGE SCALE GENOMIC DNA]</scope>
    <source>
        <strain evidence="2 3">Pan216</strain>
    </source>
</reference>
<dbReference type="EMBL" id="CP036279">
    <property type="protein sequence ID" value="QDU60181.1"/>
    <property type="molecule type" value="Genomic_DNA"/>
</dbReference>
<sequence length="250" mass="29341">MKQRPNVETEVYLEPAVLWQSNVKGVARVTDSTNRHRIADQAYPYALELPREKGPFHFSRHISRLCSDITTRMDEFRHIDMRRVLVTFARCRNRRLGGLQAKLIPLRFQDGEQTQVRRGFEYIVQKVFVGEVELKYVLSFYLPRFLNQSFDEKLITVLHELYHIGPDFSGDIRRFDGTNSVHNGSQRRYDKYMAELGREYLSTRPPHVLYDFLRLSCAGLKEQYGEIVGVNIPSPKLIPTSKARRHRTRI</sequence>
<evidence type="ECO:0000313" key="2">
    <source>
        <dbReference type="EMBL" id="QDU60181.1"/>
    </source>
</evidence>
<evidence type="ECO:0000259" key="1">
    <source>
        <dbReference type="Pfam" id="PF18894"/>
    </source>
</evidence>